<reference evidence="3 4" key="1">
    <citation type="submission" date="2016-01" db="EMBL/GenBank/DDBJ databases">
        <title>Genome sequencing of Roseivirga spongicola UST030701-084.</title>
        <authorList>
            <person name="Selvaratnam C."/>
            <person name="Thevarajoo S."/>
            <person name="Goh K.M."/>
            <person name="Ee R."/>
            <person name="Chan K.-G."/>
            <person name="Chong C.S."/>
        </authorList>
    </citation>
    <scope>NUCLEOTIDE SEQUENCE [LARGE SCALE GENOMIC DNA]</scope>
    <source>
        <strain evidence="3 4">UST030701-084</strain>
    </source>
</reference>
<feature type="region of interest" description="Disordered" evidence="1">
    <location>
        <begin position="595"/>
        <end position="625"/>
    </location>
</feature>
<dbReference type="Pfam" id="PF13155">
    <property type="entry name" value="Toprim_2"/>
    <property type="match status" value="1"/>
</dbReference>
<dbReference type="InterPro" id="IPR027417">
    <property type="entry name" value="P-loop_NTPase"/>
</dbReference>
<dbReference type="Pfam" id="PF03796">
    <property type="entry name" value="DnaB_C"/>
    <property type="match status" value="1"/>
</dbReference>
<proteinExistence type="predicted"/>
<feature type="compositionally biased region" description="Polar residues" evidence="1">
    <location>
        <begin position="595"/>
        <end position="605"/>
    </location>
</feature>
<protein>
    <recommendedName>
        <fullName evidence="2">SF4 helicase domain-containing protein</fullName>
    </recommendedName>
</protein>
<dbReference type="GO" id="GO:0006260">
    <property type="term" value="P:DNA replication"/>
    <property type="evidence" value="ECO:0007669"/>
    <property type="project" value="InterPro"/>
</dbReference>
<dbReference type="CDD" id="cd01029">
    <property type="entry name" value="TOPRIM_primases"/>
    <property type="match status" value="1"/>
</dbReference>
<dbReference type="AlphaFoldDB" id="A0A150XDZ1"/>
<organism evidence="3 4">
    <name type="scientific">Roseivirga spongicola</name>
    <dbReference type="NCBI Taxonomy" id="333140"/>
    <lineage>
        <taxon>Bacteria</taxon>
        <taxon>Pseudomonadati</taxon>
        <taxon>Bacteroidota</taxon>
        <taxon>Cytophagia</taxon>
        <taxon>Cytophagales</taxon>
        <taxon>Roseivirgaceae</taxon>
        <taxon>Roseivirga</taxon>
    </lineage>
</organism>
<dbReference type="STRING" id="333140.AWW68_18870"/>
<dbReference type="SUPFAM" id="SSF56731">
    <property type="entry name" value="DNA primase core"/>
    <property type="match status" value="1"/>
</dbReference>
<dbReference type="OrthoDB" id="1038270at2"/>
<sequence>MSVIDEFKAVGIDIPANINSGQHKIMCPRAKDVCGRKNWKEKCLSVSIDEKLYNCQHCPDFKGKVGDTKLSTSYTERKQYELPKRPNITKLSQKGLDYFTGRKITQEVVNANKIAEENGWLVYPYHKDGVLTNYQKRKIDSKDFRQAPGAMPIVFNYDRCWQNVTEGNKEIIITEGVEDGLSFEVAGFPFHTSVNQGAPNVQDKDASNKIACIDNCYDLFEKAEIIYIAVDNDPNGKRLEQELVRRFGEEKCKTVDFGEYKDANEVLKWEGKEKLIELKENAKFVRIAEVYTAKDAKDELVRQLKEGRVKGSTTYFTDIDQAWTWRKKELNLWSGYANEGKSLILNQLALLKAVHDGWKFAVLSPENFPVEEYFDDFVQMYVGKPTDNSLPNCITENELKEALDFLENHFFVVYPDKDFTIEHIHAKFKALVRRHGIDGVIVDPFNWLANRQKGNENRDQYITSMLSDMKRFCNEQDVSYNLVAHQLKPEKDGSGNYKAPDAYKVKGASDFMDKVDNMILIQRPFVATDYRNPLVEFTTAKIKKPKLVGKRGIVVPLEYDYKTMRYHQESDKFCPLAGRSLGAIERISPEQSYSRNDIFKSQSSAFDEPAIKESDWKTDNEEPLF</sequence>
<dbReference type="Gene3D" id="3.40.1360.10">
    <property type="match status" value="1"/>
</dbReference>
<dbReference type="InterPro" id="IPR007694">
    <property type="entry name" value="DNA_helicase_DnaB-like_C"/>
</dbReference>
<evidence type="ECO:0000313" key="3">
    <source>
        <dbReference type="EMBL" id="KYG76921.1"/>
    </source>
</evidence>
<comment type="caution">
    <text evidence="3">The sequence shown here is derived from an EMBL/GenBank/DDBJ whole genome shotgun (WGS) entry which is preliminary data.</text>
</comment>
<dbReference type="PANTHER" id="PTHR12873">
    <property type="entry name" value="T7-LIKE MITOCHONDRIAL DNA HELICASE"/>
    <property type="match status" value="1"/>
</dbReference>
<dbReference type="GO" id="GO:0005524">
    <property type="term" value="F:ATP binding"/>
    <property type="evidence" value="ECO:0007669"/>
    <property type="project" value="InterPro"/>
</dbReference>
<dbReference type="InterPro" id="IPR034154">
    <property type="entry name" value="TOPRIM_DnaG/twinkle"/>
</dbReference>
<dbReference type="RefSeq" id="WP_068218580.1">
    <property type="nucleotide sequence ID" value="NZ_LRPC01000002.1"/>
</dbReference>
<evidence type="ECO:0000313" key="4">
    <source>
        <dbReference type="Proteomes" id="UP000075606"/>
    </source>
</evidence>
<dbReference type="Gene3D" id="3.40.50.300">
    <property type="entry name" value="P-loop containing nucleotide triphosphate hydrolases"/>
    <property type="match status" value="1"/>
</dbReference>
<dbReference type="GO" id="GO:0003697">
    <property type="term" value="F:single-stranded DNA binding"/>
    <property type="evidence" value="ECO:0007669"/>
    <property type="project" value="InterPro"/>
</dbReference>
<evidence type="ECO:0000256" key="1">
    <source>
        <dbReference type="SAM" id="MobiDB-lite"/>
    </source>
</evidence>
<feature type="compositionally biased region" description="Basic and acidic residues" evidence="1">
    <location>
        <begin position="609"/>
        <end position="625"/>
    </location>
</feature>
<evidence type="ECO:0000259" key="2">
    <source>
        <dbReference type="PROSITE" id="PS51199"/>
    </source>
</evidence>
<dbReference type="EMBL" id="LRPC01000002">
    <property type="protein sequence ID" value="KYG76921.1"/>
    <property type="molecule type" value="Genomic_DNA"/>
</dbReference>
<name>A0A150XDZ1_9BACT</name>
<keyword evidence="4" id="KW-1185">Reference proteome</keyword>
<dbReference type="PANTHER" id="PTHR12873:SF0">
    <property type="entry name" value="TWINKLE MTDNA HELICASE"/>
    <property type="match status" value="1"/>
</dbReference>
<feature type="domain" description="SF4 helicase" evidence="2">
    <location>
        <begin position="305"/>
        <end position="573"/>
    </location>
</feature>
<accession>A0A150XDZ1</accession>
<dbReference type="GO" id="GO:0043139">
    <property type="term" value="F:5'-3' DNA helicase activity"/>
    <property type="evidence" value="ECO:0007669"/>
    <property type="project" value="InterPro"/>
</dbReference>
<dbReference type="SUPFAM" id="SSF52540">
    <property type="entry name" value="P-loop containing nucleoside triphosphate hydrolases"/>
    <property type="match status" value="1"/>
</dbReference>
<dbReference type="Proteomes" id="UP000075606">
    <property type="component" value="Unassembled WGS sequence"/>
</dbReference>
<gene>
    <name evidence="3" type="ORF">AWW68_18870</name>
</gene>
<dbReference type="PROSITE" id="PS51199">
    <property type="entry name" value="SF4_HELICASE"/>
    <property type="match status" value="1"/>
</dbReference>
<dbReference type="InterPro" id="IPR027032">
    <property type="entry name" value="Twinkle-like"/>
</dbReference>